<evidence type="ECO:0000259" key="5">
    <source>
        <dbReference type="PROSITE" id="PS51118"/>
    </source>
</evidence>
<keyword evidence="2" id="KW-0238">DNA-binding</keyword>
<sequence length="136" mass="15033">MSEDGRDDGHQTETHGWDPELVPDGRGRTRRPEAECPVEVALAAVAGRWTTLVVRELSHGPWSFGELRERLPDLSAKILTERLRELEARGLVVREQLAGFPVRTRYALSPAGALLRPLLIQLYATGAALLEARTTA</sequence>
<dbReference type="InterPro" id="IPR036388">
    <property type="entry name" value="WH-like_DNA-bd_sf"/>
</dbReference>
<feature type="compositionally biased region" description="Basic and acidic residues" evidence="4">
    <location>
        <begin position="7"/>
        <end position="33"/>
    </location>
</feature>
<protein>
    <submittedName>
        <fullName evidence="6">Transcriptional regulator, HxlR family</fullName>
    </submittedName>
</protein>
<evidence type="ECO:0000256" key="2">
    <source>
        <dbReference type="ARBA" id="ARBA00023125"/>
    </source>
</evidence>
<dbReference type="GO" id="GO:0003677">
    <property type="term" value="F:DNA binding"/>
    <property type="evidence" value="ECO:0007669"/>
    <property type="project" value="UniProtKB-KW"/>
</dbReference>
<dbReference type="SUPFAM" id="SSF46785">
    <property type="entry name" value="Winged helix' DNA-binding domain"/>
    <property type="match status" value="1"/>
</dbReference>
<evidence type="ECO:0000313" key="7">
    <source>
        <dbReference type="Proteomes" id="UP000184501"/>
    </source>
</evidence>
<proteinExistence type="predicted"/>
<feature type="domain" description="HTH hxlR-type" evidence="5">
    <location>
        <begin position="36"/>
        <end position="134"/>
    </location>
</feature>
<dbReference type="AlphaFoldDB" id="A0A1M4XT78"/>
<accession>A0A1M4XT78</accession>
<keyword evidence="1" id="KW-0805">Transcription regulation</keyword>
<dbReference type="Pfam" id="PF01638">
    <property type="entry name" value="HxlR"/>
    <property type="match status" value="1"/>
</dbReference>
<evidence type="ECO:0000313" key="6">
    <source>
        <dbReference type="EMBL" id="SHE96483.1"/>
    </source>
</evidence>
<dbReference type="InterPro" id="IPR036390">
    <property type="entry name" value="WH_DNA-bd_sf"/>
</dbReference>
<feature type="region of interest" description="Disordered" evidence="4">
    <location>
        <begin position="1"/>
        <end position="33"/>
    </location>
</feature>
<evidence type="ECO:0000256" key="4">
    <source>
        <dbReference type="SAM" id="MobiDB-lite"/>
    </source>
</evidence>
<evidence type="ECO:0000256" key="3">
    <source>
        <dbReference type="ARBA" id="ARBA00023163"/>
    </source>
</evidence>
<dbReference type="InterPro" id="IPR002577">
    <property type="entry name" value="HTH_HxlR"/>
</dbReference>
<organism evidence="6 7">
    <name type="scientific">Streptoalloteichus hindustanus</name>
    <dbReference type="NCBI Taxonomy" id="2017"/>
    <lineage>
        <taxon>Bacteria</taxon>
        <taxon>Bacillati</taxon>
        <taxon>Actinomycetota</taxon>
        <taxon>Actinomycetes</taxon>
        <taxon>Pseudonocardiales</taxon>
        <taxon>Pseudonocardiaceae</taxon>
        <taxon>Streptoalloteichus</taxon>
    </lineage>
</organism>
<dbReference type="Proteomes" id="UP000184501">
    <property type="component" value="Unassembled WGS sequence"/>
</dbReference>
<dbReference type="PROSITE" id="PS51118">
    <property type="entry name" value="HTH_HXLR"/>
    <property type="match status" value="1"/>
</dbReference>
<dbReference type="STRING" id="2017.SAMN05444320_102107"/>
<gene>
    <name evidence="6" type="ORF">SAMN05444320_102107</name>
</gene>
<dbReference type="PANTHER" id="PTHR33204">
    <property type="entry name" value="TRANSCRIPTIONAL REGULATOR, MARR FAMILY"/>
    <property type="match status" value="1"/>
</dbReference>
<dbReference type="RefSeq" id="WP_073480424.1">
    <property type="nucleotide sequence ID" value="NZ_FQVN01000002.1"/>
</dbReference>
<keyword evidence="7" id="KW-1185">Reference proteome</keyword>
<reference evidence="6 7" key="1">
    <citation type="submission" date="2016-11" db="EMBL/GenBank/DDBJ databases">
        <authorList>
            <person name="Jaros S."/>
            <person name="Januszkiewicz K."/>
            <person name="Wedrychowicz H."/>
        </authorList>
    </citation>
    <scope>NUCLEOTIDE SEQUENCE [LARGE SCALE GENOMIC DNA]</scope>
    <source>
        <strain evidence="6 7">DSM 44523</strain>
    </source>
</reference>
<dbReference type="Gene3D" id="1.10.10.10">
    <property type="entry name" value="Winged helix-like DNA-binding domain superfamily/Winged helix DNA-binding domain"/>
    <property type="match status" value="1"/>
</dbReference>
<dbReference type="EMBL" id="FQVN01000002">
    <property type="protein sequence ID" value="SHE96483.1"/>
    <property type="molecule type" value="Genomic_DNA"/>
</dbReference>
<name>A0A1M4XT78_STRHI</name>
<dbReference type="PANTHER" id="PTHR33204:SF37">
    <property type="entry name" value="HTH-TYPE TRANSCRIPTIONAL REGULATOR YODB"/>
    <property type="match status" value="1"/>
</dbReference>
<keyword evidence="3" id="KW-0804">Transcription</keyword>
<evidence type="ECO:0000256" key="1">
    <source>
        <dbReference type="ARBA" id="ARBA00023015"/>
    </source>
</evidence>